<name>A0A2H5FPW1_9GAMM</name>
<keyword evidence="3" id="KW-1185">Reference proteome</keyword>
<dbReference type="RefSeq" id="WP_101901126.1">
    <property type="nucleotide sequence ID" value="NZ_CP025491.2"/>
</dbReference>
<evidence type="ECO:0000313" key="3">
    <source>
        <dbReference type="Proteomes" id="UP000234343"/>
    </source>
</evidence>
<accession>A0A2H5FPW1</accession>
<evidence type="ECO:0000256" key="1">
    <source>
        <dbReference type="SAM" id="Coils"/>
    </source>
</evidence>
<dbReference type="EMBL" id="CP025491">
    <property type="protein sequence ID" value="AUH73617.1"/>
    <property type="molecule type" value="Genomic_DNA"/>
</dbReference>
<sequence>MSRFPNKTHHELRQYFKKLSLEQLNEQNCFYGPHFENLEDKIDECNQDLANENKHRLTLQEQKSTHELTYNSVVASEQEFRLSLESLNDITDHSERFLARKSIGFSPIEMYNQKLSGITTPIYKSNLMIEHLTKRLEDLIKKKSGAISELKILNSIIQEKEQLTRSSQLVREYSK</sequence>
<feature type="coiled-coil region" evidence="1">
    <location>
        <begin position="35"/>
        <end position="62"/>
    </location>
</feature>
<protein>
    <submittedName>
        <fullName evidence="2">Uncharacterized protein</fullName>
    </submittedName>
</protein>
<keyword evidence="1" id="KW-0175">Coiled coil</keyword>
<organism evidence="2 3">
    <name type="scientific">Legionella sainthelensi</name>
    <dbReference type="NCBI Taxonomy" id="28087"/>
    <lineage>
        <taxon>Bacteria</taxon>
        <taxon>Pseudomonadati</taxon>
        <taxon>Pseudomonadota</taxon>
        <taxon>Gammaproteobacteria</taxon>
        <taxon>Legionellales</taxon>
        <taxon>Legionellaceae</taxon>
        <taxon>Legionella</taxon>
    </lineage>
</organism>
<dbReference type="Proteomes" id="UP000234343">
    <property type="component" value="Chromosome"/>
</dbReference>
<evidence type="ECO:0000313" key="2">
    <source>
        <dbReference type="EMBL" id="AUH73617.1"/>
    </source>
</evidence>
<gene>
    <name evidence="2" type="ORF">CAB17_17370</name>
</gene>
<reference evidence="2 3" key="1">
    <citation type="submission" date="2017-12" db="EMBL/GenBank/DDBJ databases">
        <title>Legionella sainthelensi LA01-117, whole genome sequence of a clinical isolate from New Zealand.</title>
        <authorList>
            <person name="Cree S.L."/>
            <person name="Slow S."/>
            <person name="Kennedy M.A."/>
            <person name="Murdoch D.R."/>
            <person name="Biggs P.J."/>
            <person name="Anderson T."/>
        </authorList>
    </citation>
    <scope>NUCLEOTIDE SEQUENCE [LARGE SCALE GENOMIC DNA]</scope>
    <source>
        <strain evidence="2 3">LA01-117</strain>
    </source>
</reference>
<dbReference type="AlphaFoldDB" id="A0A2H5FPW1"/>
<dbReference type="KEGG" id="lsh:CAB17_17370"/>
<proteinExistence type="predicted"/>